<dbReference type="GeneID" id="63843280"/>
<evidence type="ECO:0000256" key="5">
    <source>
        <dbReference type="ARBA" id="ARBA00023125"/>
    </source>
</evidence>
<dbReference type="Pfam" id="PF00172">
    <property type="entry name" value="Zn_clus"/>
    <property type="match status" value="1"/>
</dbReference>
<keyword evidence="3" id="KW-0862">Zinc</keyword>
<sequence length="978" mass="108538">MDAAAVFQQGLGSMIPRQPQQYFFHPQAPSTFPQPVQSATPLRRPPTSHRDEEEGNPHRIAHTLTACCRCRQRKTRCDPTLPRCLPCERSGSVCEYFDTTRGKKISRFYVVKLQEKVRQLEAELSQYTDEDNDHPESAEDLVRPGGLVKLNESDETPRYLGPSSGIAMTRLLMEQAKRYTDSQRISELIPDVRARRLDRLNRMQSIVDSGASISGPAGHAANKKSFPMISELPASTLPSPHITDKLVEVFMSRAQYFTPILHEKVFARDLQEVQDGNNDSYKNFVVRMVLAISLQKLDIQYAGLADSYYLAAMQHFEDVIRTKDLKTLQCLILIALYSLLTPTRNVVFHIIGLATRICQQLGLADEKTISAGYNMGLIDALQMDMRRRLSWIVTGDELGLAQSMGRPNGFAKGDDFIDVQFFTTVDDEFITEQGIQAGTPSEKKLVAIHFCKMRLREAEIRRILYEKKRSEPKDASSPLFLEMERKIKEWVDTAPAEPVWCKPWFTGRYHTMVISLHRPSPQIPRPTSRSALICYDSSVYTINLSNQQIKKSAVDITWEFVLCLNMSLNVLLWAISYREVREEHSKEEVEEIINVALDVIDQCSERWPGTKNASQLYSVLGRACLQSYDTNDDPSDAAPSAFTSPLLADSDSPAASDNSVPTTISNGSAYAQNQQRPVFTQPVFGYTVDAPENMNVFNFDTNPFQQPTFRSNSIFKNPSSDPMDGRRPSYGYFPPDFKQPSPGEPPVTTDLRPPPPPPVNSHQTQSSPTNTRLDQIPTPPDSNTASSHSFSPPHTMSPGTAGSPTPKMAYSNPMPLGPGQQQQQLPPVQIKQPHPQQQPQPQQQQRPLPQAGGLSDWFSPPPPFISPYSFGGMNSTNGFWNESAVSNAAFSGLMGSGEYPGPQPTSVPGPTSGFGGGQGMPSGFGFAAQRHGSLSADQQIELMNILETDGVGEINNFLGMDMSGIGGNPGPDGNIRWN</sequence>
<dbReference type="CDD" id="cd00067">
    <property type="entry name" value="GAL4"/>
    <property type="match status" value="1"/>
</dbReference>
<evidence type="ECO:0000256" key="1">
    <source>
        <dbReference type="ARBA" id="ARBA00004123"/>
    </source>
</evidence>
<evidence type="ECO:0000256" key="6">
    <source>
        <dbReference type="ARBA" id="ARBA00023163"/>
    </source>
</evidence>
<feature type="compositionally biased region" description="Polar residues" evidence="8">
    <location>
        <begin position="658"/>
        <end position="673"/>
    </location>
</feature>
<feature type="compositionally biased region" description="Polar residues" evidence="8">
    <location>
        <begin position="760"/>
        <end position="773"/>
    </location>
</feature>
<reference evidence="10" key="1">
    <citation type="journal article" date="2020" name="Phytopathology">
        <title>Genome sequence of the chestnut blight fungus Cryphonectria parasitica EP155: A fundamental resource for an archetypical invasive plant pathogen.</title>
        <authorList>
            <person name="Crouch J.A."/>
            <person name="Dawe A."/>
            <person name="Aerts A."/>
            <person name="Barry K."/>
            <person name="Churchill A.C.L."/>
            <person name="Grimwood J."/>
            <person name="Hillman B."/>
            <person name="Milgroom M.G."/>
            <person name="Pangilinan J."/>
            <person name="Smith M."/>
            <person name="Salamov A."/>
            <person name="Schmutz J."/>
            <person name="Yadav J."/>
            <person name="Grigoriev I.V."/>
            <person name="Nuss D."/>
        </authorList>
    </citation>
    <scope>NUCLEOTIDE SEQUENCE</scope>
    <source>
        <strain evidence="10">EP155</strain>
    </source>
</reference>
<dbReference type="CDD" id="cd12148">
    <property type="entry name" value="fungal_TF_MHR"/>
    <property type="match status" value="1"/>
</dbReference>
<dbReference type="GO" id="GO:0043565">
    <property type="term" value="F:sequence-specific DNA binding"/>
    <property type="evidence" value="ECO:0007669"/>
    <property type="project" value="TreeGrafter"/>
</dbReference>
<dbReference type="OrthoDB" id="5416384at2759"/>
<dbReference type="GO" id="GO:0045944">
    <property type="term" value="P:positive regulation of transcription by RNA polymerase II"/>
    <property type="evidence" value="ECO:0007669"/>
    <property type="project" value="TreeGrafter"/>
</dbReference>
<feature type="domain" description="Zn(2)-C6 fungal-type" evidence="9">
    <location>
        <begin position="66"/>
        <end position="96"/>
    </location>
</feature>
<dbReference type="InterPro" id="IPR036864">
    <property type="entry name" value="Zn2-C6_fun-type_DNA-bd_sf"/>
</dbReference>
<evidence type="ECO:0000256" key="7">
    <source>
        <dbReference type="ARBA" id="ARBA00023242"/>
    </source>
</evidence>
<protein>
    <recommendedName>
        <fullName evidence="9">Zn(2)-C6 fungal-type domain-containing protein</fullName>
    </recommendedName>
</protein>
<accession>A0A9P4Y683</accession>
<comment type="caution">
    <text evidence="10">The sequence shown here is derived from an EMBL/GenBank/DDBJ whole genome shotgun (WGS) entry which is preliminary data.</text>
</comment>
<evidence type="ECO:0000256" key="3">
    <source>
        <dbReference type="ARBA" id="ARBA00022833"/>
    </source>
</evidence>
<dbReference type="EMBL" id="MU032346">
    <property type="protein sequence ID" value="KAF3766845.1"/>
    <property type="molecule type" value="Genomic_DNA"/>
</dbReference>
<organism evidence="10 11">
    <name type="scientific">Cryphonectria parasitica (strain ATCC 38755 / EP155)</name>
    <dbReference type="NCBI Taxonomy" id="660469"/>
    <lineage>
        <taxon>Eukaryota</taxon>
        <taxon>Fungi</taxon>
        <taxon>Dikarya</taxon>
        <taxon>Ascomycota</taxon>
        <taxon>Pezizomycotina</taxon>
        <taxon>Sordariomycetes</taxon>
        <taxon>Sordariomycetidae</taxon>
        <taxon>Diaporthales</taxon>
        <taxon>Cryphonectriaceae</taxon>
        <taxon>Cryphonectria-Endothia species complex</taxon>
        <taxon>Cryphonectria</taxon>
    </lineage>
</organism>
<keyword evidence="11" id="KW-1185">Reference proteome</keyword>
<dbReference type="Proteomes" id="UP000803844">
    <property type="component" value="Unassembled WGS sequence"/>
</dbReference>
<dbReference type="InterPro" id="IPR001138">
    <property type="entry name" value="Zn2Cys6_DnaBD"/>
</dbReference>
<dbReference type="AlphaFoldDB" id="A0A9P4Y683"/>
<keyword evidence="2" id="KW-0479">Metal-binding</keyword>
<evidence type="ECO:0000256" key="8">
    <source>
        <dbReference type="SAM" id="MobiDB-lite"/>
    </source>
</evidence>
<keyword evidence="6" id="KW-0804">Transcription</keyword>
<evidence type="ECO:0000256" key="4">
    <source>
        <dbReference type="ARBA" id="ARBA00023015"/>
    </source>
</evidence>
<proteinExistence type="predicted"/>
<gene>
    <name evidence="10" type="ORF">M406DRAFT_89463</name>
</gene>
<dbReference type="PROSITE" id="PS50048">
    <property type="entry name" value="ZN2_CY6_FUNGAL_2"/>
    <property type="match status" value="1"/>
</dbReference>
<evidence type="ECO:0000313" key="11">
    <source>
        <dbReference type="Proteomes" id="UP000803844"/>
    </source>
</evidence>
<feature type="region of interest" description="Disordered" evidence="8">
    <location>
        <begin position="631"/>
        <end position="673"/>
    </location>
</feature>
<dbReference type="SUPFAM" id="SSF57701">
    <property type="entry name" value="Zn2/Cys6 DNA-binding domain"/>
    <property type="match status" value="1"/>
</dbReference>
<evidence type="ECO:0000259" key="9">
    <source>
        <dbReference type="PROSITE" id="PS50048"/>
    </source>
</evidence>
<dbReference type="PANTHER" id="PTHR47782">
    <property type="entry name" value="ZN(II)2CYS6 TRANSCRIPTION FACTOR (EUROFUNG)-RELATED"/>
    <property type="match status" value="1"/>
</dbReference>
<feature type="compositionally biased region" description="Low complexity" evidence="8">
    <location>
        <begin position="813"/>
        <end position="850"/>
    </location>
</feature>
<dbReference type="GO" id="GO:0000981">
    <property type="term" value="F:DNA-binding transcription factor activity, RNA polymerase II-specific"/>
    <property type="evidence" value="ECO:0007669"/>
    <property type="project" value="InterPro"/>
</dbReference>
<dbReference type="InterPro" id="IPR052202">
    <property type="entry name" value="Yeast_MetPath_Reg"/>
</dbReference>
<dbReference type="InterPro" id="IPR007219">
    <property type="entry name" value="XnlR_reg_dom"/>
</dbReference>
<dbReference type="GO" id="GO:0008270">
    <property type="term" value="F:zinc ion binding"/>
    <property type="evidence" value="ECO:0007669"/>
    <property type="project" value="InterPro"/>
</dbReference>
<feature type="compositionally biased region" description="Polar residues" evidence="8">
    <location>
        <begin position="28"/>
        <end position="40"/>
    </location>
</feature>
<name>A0A9P4Y683_CRYP1</name>
<feature type="region of interest" description="Disordered" evidence="8">
    <location>
        <begin position="697"/>
        <end position="860"/>
    </location>
</feature>
<feature type="region of interest" description="Disordered" evidence="8">
    <location>
        <begin position="126"/>
        <end position="146"/>
    </location>
</feature>
<evidence type="ECO:0000256" key="2">
    <source>
        <dbReference type="ARBA" id="ARBA00022723"/>
    </source>
</evidence>
<keyword evidence="7" id="KW-0539">Nucleus</keyword>
<dbReference type="RefSeq" id="XP_040777806.1">
    <property type="nucleotide sequence ID" value="XM_040926151.1"/>
</dbReference>
<dbReference type="SMART" id="SM00066">
    <property type="entry name" value="GAL4"/>
    <property type="match status" value="1"/>
</dbReference>
<feature type="compositionally biased region" description="Polar residues" evidence="8">
    <location>
        <begin position="781"/>
        <end position="803"/>
    </location>
</feature>
<feature type="region of interest" description="Disordered" evidence="8">
    <location>
        <begin position="27"/>
        <end position="55"/>
    </location>
</feature>
<dbReference type="Pfam" id="PF04082">
    <property type="entry name" value="Fungal_trans"/>
    <property type="match status" value="1"/>
</dbReference>
<keyword evidence="4" id="KW-0805">Transcription regulation</keyword>
<dbReference type="PROSITE" id="PS00463">
    <property type="entry name" value="ZN2_CY6_FUNGAL_1"/>
    <property type="match status" value="1"/>
</dbReference>
<dbReference type="GO" id="GO:0006351">
    <property type="term" value="P:DNA-templated transcription"/>
    <property type="evidence" value="ECO:0007669"/>
    <property type="project" value="InterPro"/>
</dbReference>
<dbReference type="Gene3D" id="4.10.240.10">
    <property type="entry name" value="Zn(2)-C6 fungal-type DNA-binding domain"/>
    <property type="match status" value="1"/>
</dbReference>
<feature type="compositionally biased region" description="Polar residues" evidence="8">
    <location>
        <begin position="697"/>
        <end position="720"/>
    </location>
</feature>
<keyword evidence="5" id="KW-0238">DNA-binding</keyword>
<evidence type="ECO:0000313" key="10">
    <source>
        <dbReference type="EMBL" id="KAF3766845.1"/>
    </source>
</evidence>
<comment type="subcellular location">
    <subcellularLocation>
        <location evidence="1">Nucleus</location>
    </subcellularLocation>
</comment>
<feature type="compositionally biased region" description="Low complexity" evidence="8">
    <location>
        <begin position="644"/>
        <end position="657"/>
    </location>
</feature>
<dbReference type="PANTHER" id="PTHR47782:SF8">
    <property type="entry name" value="ZN(II)2CYS6 TRANSCRIPTION FACTOR (EUROFUNG)"/>
    <property type="match status" value="1"/>
</dbReference>
<dbReference type="GO" id="GO:0005634">
    <property type="term" value="C:nucleus"/>
    <property type="evidence" value="ECO:0007669"/>
    <property type="project" value="UniProtKB-SubCell"/>
</dbReference>